<dbReference type="AlphaFoldDB" id="A0A4Y3IJZ4"/>
<dbReference type="Gene3D" id="3.40.630.30">
    <property type="match status" value="1"/>
</dbReference>
<comment type="caution">
    <text evidence="2">The sequence shown here is derived from an EMBL/GenBank/DDBJ whole genome shotgun (WGS) entry which is preliminary data.</text>
</comment>
<protein>
    <submittedName>
        <fullName evidence="2">GCN5 family N-acetyltransferase</fullName>
    </submittedName>
</protein>
<dbReference type="Pfam" id="PF13302">
    <property type="entry name" value="Acetyltransf_3"/>
    <property type="match status" value="1"/>
</dbReference>
<proteinExistence type="predicted"/>
<dbReference type="Proteomes" id="UP000318242">
    <property type="component" value="Unassembled WGS sequence"/>
</dbReference>
<dbReference type="InterPro" id="IPR016181">
    <property type="entry name" value="Acyl_CoA_acyltransferase"/>
</dbReference>
<dbReference type="OrthoDB" id="5295305at2"/>
<dbReference type="PANTHER" id="PTHR43610">
    <property type="entry name" value="BLL6696 PROTEIN"/>
    <property type="match status" value="1"/>
</dbReference>
<feature type="domain" description="N-acetyltransferase" evidence="1">
    <location>
        <begin position="14"/>
        <end position="152"/>
    </location>
</feature>
<dbReference type="GO" id="GO:0016747">
    <property type="term" value="F:acyltransferase activity, transferring groups other than amino-acyl groups"/>
    <property type="evidence" value="ECO:0007669"/>
    <property type="project" value="InterPro"/>
</dbReference>
<keyword evidence="3" id="KW-1185">Reference proteome</keyword>
<dbReference type="SUPFAM" id="SSF55729">
    <property type="entry name" value="Acyl-CoA N-acyltransferases (Nat)"/>
    <property type="match status" value="1"/>
</dbReference>
<name>A0A4Y3IJZ4_9VIBR</name>
<reference evidence="2 3" key="1">
    <citation type="submission" date="2019-06" db="EMBL/GenBank/DDBJ databases">
        <title>Whole genome shotgun sequence of Vibrio comitans NBRC 102076.</title>
        <authorList>
            <person name="Hosoyama A."/>
            <person name="Uohara A."/>
            <person name="Ohji S."/>
            <person name="Ichikawa N."/>
        </authorList>
    </citation>
    <scope>NUCLEOTIDE SEQUENCE [LARGE SCALE GENOMIC DNA]</scope>
    <source>
        <strain evidence="2 3">NBRC 102076</strain>
    </source>
</reference>
<organism evidence="2 3">
    <name type="scientific">Vibrio comitans NBRC 102076</name>
    <dbReference type="NCBI Taxonomy" id="1219078"/>
    <lineage>
        <taxon>Bacteria</taxon>
        <taxon>Pseudomonadati</taxon>
        <taxon>Pseudomonadota</taxon>
        <taxon>Gammaproteobacteria</taxon>
        <taxon>Vibrionales</taxon>
        <taxon>Vibrionaceae</taxon>
        <taxon>Vibrio</taxon>
    </lineage>
</organism>
<dbReference type="PANTHER" id="PTHR43610:SF1">
    <property type="entry name" value="N-ACETYLTRANSFERASE DOMAIN-CONTAINING PROTEIN"/>
    <property type="match status" value="1"/>
</dbReference>
<dbReference type="RefSeq" id="WP_141269076.1">
    <property type="nucleotide sequence ID" value="NZ_BJLH01000002.1"/>
</dbReference>
<accession>A0A4Y3IJZ4</accession>
<dbReference type="EMBL" id="BJLH01000002">
    <property type="protein sequence ID" value="GEA59332.1"/>
    <property type="molecule type" value="Genomic_DNA"/>
</dbReference>
<evidence type="ECO:0000259" key="1">
    <source>
        <dbReference type="Pfam" id="PF13302"/>
    </source>
</evidence>
<keyword evidence="2" id="KW-0808">Transferase</keyword>
<gene>
    <name evidence="2" type="ORF">VCO01S_05250</name>
</gene>
<evidence type="ECO:0000313" key="2">
    <source>
        <dbReference type="EMBL" id="GEA59332.1"/>
    </source>
</evidence>
<evidence type="ECO:0000313" key="3">
    <source>
        <dbReference type="Proteomes" id="UP000318242"/>
    </source>
</evidence>
<sequence>MWLHETQLESKTVKLVPLQSEHADALVAAASDGELWNLWYTFVPSKETVSSYIETALEQQALGLALPFIVIEKSTGAVIGSTRFCNADCVHHRVEIGYTWYSSRFQKTSINTECKLLLLSLAFETLEAIAVEFRTSWYNQASRAAIARLGAKQDGVLRNHQTLPNGGYRDTVVFSILNSEWLSVKANLEYKLSQYQN</sequence>
<dbReference type="InterPro" id="IPR000182">
    <property type="entry name" value="GNAT_dom"/>
</dbReference>